<dbReference type="SUPFAM" id="SSF53756">
    <property type="entry name" value="UDP-Glycosyltransferase/glycogen phosphorylase"/>
    <property type="match status" value="1"/>
</dbReference>
<evidence type="ECO:0000259" key="1">
    <source>
        <dbReference type="Pfam" id="PF13524"/>
    </source>
</evidence>
<accession>A0ABQ5U0D1</accession>
<evidence type="ECO:0000313" key="2">
    <source>
        <dbReference type="EMBL" id="GLQ01000.1"/>
    </source>
</evidence>
<reference evidence="2" key="2">
    <citation type="submission" date="2023-01" db="EMBL/GenBank/DDBJ databases">
        <title>Draft genome sequence of Methylophaga thalassica strain NBRC 102424.</title>
        <authorList>
            <person name="Sun Q."/>
            <person name="Mori K."/>
        </authorList>
    </citation>
    <scope>NUCLEOTIDE SEQUENCE</scope>
    <source>
        <strain evidence="2">NBRC 102424</strain>
    </source>
</reference>
<name>A0ABQ5U0D1_9GAMM</name>
<dbReference type="EMBL" id="BSND01000013">
    <property type="protein sequence ID" value="GLQ01000.1"/>
    <property type="molecule type" value="Genomic_DNA"/>
</dbReference>
<dbReference type="InterPro" id="IPR055259">
    <property type="entry name" value="YkvP/CgeB_Glyco_trans-like"/>
</dbReference>
<evidence type="ECO:0000313" key="3">
    <source>
        <dbReference type="Proteomes" id="UP001161423"/>
    </source>
</evidence>
<sequence>MTEKKILILDGIGGATLGRDIHACIDNSEYYDLAKLKQINLYKPRSALAKVKRNFSEKKSFYYLPKKALSSFLTVLDDVKPEVIFVIGFVYRFINPEQFKDIAKSRNIKLYLYDTDSCNLYTKRREFIYFIENEVRIYDRVFSFSKVVTEFFNRMNIDAIFSPFGANLIERQPGKFQHEVLFVGSADLRRCFMLEHIADYVSIKGARWTRNQAILSKKLQEIIDDKPVWGEALHQHLMGSKIVLNITRGPFYAAETGVNLRIFEAMAAGCFVLTDYCDEVAELFDIGLEIETFKGSKELVEKVAYYLSNDEARLAIAKRGQQKIRQQFTWDKRTQHMLSYMG</sequence>
<gene>
    <name evidence="2" type="primary">cgeB</name>
    <name evidence="2" type="ORF">GCM10007891_28530</name>
</gene>
<dbReference type="Gene3D" id="3.40.50.2000">
    <property type="entry name" value="Glycogen Phosphorylase B"/>
    <property type="match status" value="1"/>
</dbReference>
<protein>
    <submittedName>
        <fullName evidence="2">Spore maturation protein</fullName>
    </submittedName>
</protein>
<dbReference type="Proteomes" id="UP001161423">
    <property type="component" value="Unassembled WGS sequence"/>
</dbReference>
<organism evidence="2 3">
    <name type="scientific">Methylophaga thalassica</name>
    <dbReference type="NCBI Taxonomy" id="40223"/>
    <lineage>
        <taxon>Bacteria</taxon>
        <taxon>Pseudomonadati</taxon>
        <taxon>Pseudomonadota</taxon>
        <taxon>Gammaproteobacteria</taxon>
        <taxon>Thiotrichales</taxon>
        <taxon>Piscirickettsiaceae</taxon>
        <taxon>Methylophaga</taxon>
    </lineage>
</organism>
<keyword evidence="3" id="KW-1185">Reference proteome</keyword>
<feature type="domain" description="Spore protein YkvP/CgeB glycosyl transferase-like" evidence="1">
    <location>
        <begin position="190"/>
        <end position="338"/>
    </location>
</feature>
<proteinExistence type="predicted"/>
<dbReference type="RefSeq" id="WP_284723718.1">
    <property type="nucleotide sequence ID" value="NZ_BSND01000013.1"/>
</dbReference>
<reference evidence="2" key="1">
    <citation type="journal article" date="2014" name="Int. J. Syst. Evol. Microbiol.">
        <title>Complete genome of a new Firmicutes species belonging to the dominant human colonic microbiota ('Ruminococcus bicirculans') reveals two chromosomes and a selective capacity to utilize plant glucans.</title>
        <authorList>
            <consortium name="NISC Comparative Sequencing Program"/>
            <person name="Wegmann U."/>
            <person name="Louis P."/>
            <person name="Goesmann A."/>
            <person name="Henrissat B."/>
            <person name="Duncan S.H."/>
            <person name="Flint H.J."/>
        </authorList>
    </citation>
    <scope>NUCLEOTIDE SEQUENCE</scope>
    <source>
        <strain evidence="2">NBRC 102424</strain>
    </source>
</reference>
<dbReference type="Pfam" id="PF13524">
    <property type="entry name" value="Glyco_trans_1_2"/>
    <property type="match status" value="1"/>
</dbReference>
<comment type="caution">
    <text evidence="2">The sequence shown here is derived from an EMBL/GenBank/DDBJ whole genome shotgun (WGS) entry which is preliminary data.</text>
</comment>